<dbReference type="EMBL" id="JBBBZM010000366">
    <property type="protein sequence ID" value="KAL0630841.1"/>
    <property type="molecule type" value="Genomic_DNA"/>
</dbReference>
<reference evidence="2 3" key="1">
    <citation type="submission" date="2024-02" db="EMBL/GenBank/DDBJ databases">
        <title>Discinaceae phylogenomics.</title>
        <authorList>
            <person name="Dirks A.C."/>
            <person name="James T.Y."/>
        </authorList>
    </citation>
    <scope>NUCLEOTIDE SEQUENCE [LARGE SCALE GENOMIC DNA]</scope>
    <source>
        <strain evidence="2 3">ACD0624</strain>
    </source>
</reference>
<feature type="compositionally biased region" description="Polar residues" evidence="1">
    <location>
        <begin position="98"/>
        <end position="107"/>
    </location>
</feature>
<name>A0ABR3G4W2_9PEZI</name>
<comment type="caution">
    <text evidence="2">The sequence shown here is derived from an EMBL/GenBank/DDBJ whole genome shotgun (WGS) entry which is preliminary data.</text>
</comment>
<gene>
    <name evidence="2" type="ORF">Q9L58_010308</name>
</gene>
<feature type="region of interest" description="Disordered" evidence="1">
    <location>
        <begin position="90"/>
        <end position="119"/>
    </location>
</feature>
<sequence length="119" mass="13384">MRNFVNIVLPALASALHNPPPAQRFKFQEALRCVGALVRCTLTADYPSHNEATLDYLKQYLCEFHNSKDIFLVYREGKAADKAANVVRQSLKDEHTAESQAAQNSNPSKRHGLNDEQET</sequence>
<accession>A0ABR3G4W2</accession>
<evidence type="ECO:0000313" key="3">
    <source>
        <dbReference type="Proteomes" id="UP001447188"/>
    </source>
</evidence>
<organism evidence="2 3">
    <name type="scientific">Discina gigas</name>
    <dbReference type="NCBI Taxonomy" id="1032678"/>
    <lineage>
        <taxon>Eukaryota</taxon>
        <taxon>Fungi</taxon>
        <taxon>Dikarya</taxon>
        <taxon>Ascomycota</taxon>
        <taxon>Pezizomycotina</taxon>
        <taxon>Pezizomycetes</taxon>
        <taxon>Pezizales</taxon>
        <taxon>Discinaceae</taxon>
        <taxon>Discina</taxon>
    </lineage>
</organism>
<keyword evidence="3" id="KW-1185">Reference proteome</keyword>
<protein>
    <submittedName>
        <fullName evidence="2">Uncharacterized protein</fullName>
    </submittedName>
</protein>
<dbReference type="Proteomes" id="UP001447188">
    <property type="component" value="Unassembled WGS sequence"/>
</dbReference>
<proteinExistence type="predicted"/>
<evidence type="ECO:0000256" key="1">
    <source>
        <dbReference type="SAM" id="MobiDB-lite"/>
    </source>
</evidence>
<evidence type="ECO:0000313" key="2">
    <source>
        <dbReference type="EMBL" id="KAL0630841.1"/>
    </source>
</evidence>